<keyword evidence="2" id="KW-1133">Transmembrane helix</keyword>
<feature type="region of interest" description="Disordered" evidence="1">
    <location>
        <begin position="1"/>
        <end position="23"/>
    </location>
</feature>
<evidence type="ECO:0000256" key="2">
    <source>
        <dbReference type="SAM" id="Phobius"/>
    </source>
</evidence>
<proteinExistence type="predicted"/>
<gene>
    <name evidence="3" type="ORF">AAAX94_06520</name>
</gene>
<keyword evidence="2" id="KW-0812">Transmembrane</keyword>
<organism evidence="3 4">
    <name type="scientific">Blautia acetigignens</name>
    <dbReference type="NCBI Taxonomy" id="2981783"/>
    <lineage>
        <taxon>Bacteria</taxon>
        <taxon>Bacillati</taxon>
        <taxon>Bacillota</taxon>
        <taxon>Clostridia</taxon>
        <taxon>Lachnospirales</taxon>
        <taxon>Lachnospiraceae</taxon>
        <taxon>Blautia</taxon>
    </lineage>
</organism>
<sequence>MAGNSQKPASNHQPNPHNSFDDNQQKIKTYKKKVARSFILAFTTLIAIIAICIAWFVANNRVSGTNSSVSAQSSIPFELASMGVRQEAEEKALSGSLSAGTSEQYEKYIDAETGTEVPLTAMFYIGTNSLAWHLNGQETLAPGASGDLVFYLIPKVDGLKTADVILDLAGYAKTDGSSNAEQIKDTQLQSLIKGHILIFKNLDDEKGYSNWIGKYNKSEYTFSNSFTVKAPEKSGFQKGVPYKVTLHWIWPRYFRNYIYNLRSTEEDLFAGTLEGNETYQAINNFVNAQASVSMDNYNYLFAKDNNFKIDGSIGVNMSDAVLDSCSKYYNKADEYIGKTAEYVYVQIVVR</sequence>
<feature type="compositionally biased region" description="Polar residues" evidence="1">
    <location>
        <begin position="1"/>
        <end position="18"/>
    </location>
</feature>
<evidence type="ECO:0000313" key="4">
    <source>
        <dbReference type="Proteomes" id="UP001470752"/>
    </source>
</evidence>
<evidence type="ECO:0000313" key="3">
    <source>
        <dbReference type="EMBL" id="MEQ2412675.1"/>
    </source>
</evidence>
<dbReference type="Proteomes" id="UP001470752">
    <property type="component" value="Unassembled WGS sequence"/>
</dbReference>
<reference evidence="3 4" key="1">
    <citation type="submission" date="2024-04" db="EMBL/GenBank/DDBJ databases">
        <title>Human intestinal bacterial collection.</title>
        <authorList>
            <person name="Pauvert C."/>
            <person name="Hitch T.C.A."/>
            <person name="Clavel T."/>
        </authorList>
    </citation>
    <scope>NUCLEOTIDE SEQUENCE [LARGE SCALE GENOMIC DNA]</scope>
    <source>
        <strain evidence="3 4">CLA-AA-H161</strain>
    </source>
</reference>
<feature type="transmembrane region" description="Helical" evidence="2">
    <location>
        <begin position="38"/>
        <end position="58"/>
    </location>
</feature>
<dbReference type="RefSeq" id="WP_117849850.1">
    <property type="nucleotide sequence ID" value="NZ_JBBNFW010000141.1"/>
</dbReference>
<protein>
    <submittedName>
        <fullName evidence="3">Uncharacterized protein</fullName>
    </submittedName>
</protein>
<keyword evidence="4" id="KW-1185">Reference proteome</keyword>
<name>A0ABV1CL99_9FIRM</name>
<evidence type="ECO:0000256" key="1">
    <source>
        <dbReference type="SAM" id="MobiDB-lite"/>
    </source>
</evidence>
<comment type="caution">
    <text evidence="3">The sequence shown here is derived from an EMBL/GenBank/DDBJ whole genome shotgun (WGS) entry which is preliminary data.</text>
</comment>
<dbReference type="EMBL" id="JBBNFW010000141">
    <property type="protein sequence ID" value="MEQ2412675.1"/>
    <property type="molecule type" value="Genomic_DNA"/>
</dbReference>
<accession>A0ABV1CL99</accession>
<keyword evidence="2" id="KW-0472">Membrane</keyword>